<sequence>MTCLVLDRPCGHRVDCVLLPGLSVLEWVGPCEYRFVIEMMIFVRTSTLKHSQNSTDRPVLFQFWILGDPGLPCSFVFL</sequence>
<dbReference type="Proteomes" id="UP000828390">
    <property type="component" value="Unassembled WGS sequence"/>
</dbReference>
<reference evidence="1" key="1">
    <citation type="journal article" date="2019" name="bioRxiv">
        <title>The Genome of the Zebra Mussel, Dreissena polymorpha: A Resource for Invasive Species Research.</title>
        <authorList>
            <person name="McCartney M.A."/>
            <person name="Auch B."/>
            <person name="Kono T."/>
            <person name="Mallez S."/>
            <person name="Zhang Y."/>
            <person name="Obille A."/>
            <person name="Becker A."/>
            <person name="Abrahante J.E."/>
            <person name="Garbe J."/>
            <person name="Badalamenti J.P."/>
            <person name="Herman A."/>
            <person name="Mangelson H."/>
            <person name="Liachko I."/>
            <person name="Sullivan S."/>
            <person name="Sone E.D."/>
            <person name="Koren S."/>
            <person name="Silverstein K.A.T."/>
            <person name="Beckman K.B."/>
            <person name="Gohl D.M."/>
        </authorList>
    </citation>
    <scope>NUCLEOTIDE SEQUENCE</scope>
    <source>
        <strain evidence="1">Duluth1</strain>
        <tissue evidence="1">Whole animal</tissue>
    </source>
</reference>
<accession>A0A9D4I995</accession>
<dbReference type="EMBL" id="JAIWYP010000010">
    <property type="protein sequence ID" value="KAH3753040.1"/>
    <property type="molecule type" value="Genomic_DNA"/>
</dbReference>
<reference evidence="1" key="2">
    <citation type="submission" date="2020-11" db="EMBL/GenBank/DDBJ databases">
        <authorList>
            <person name="McCartney M.A."/>
            <person name="Auch B."/>
            <person name="Kono T."/>
            <person name="Mallez S."/>
            <person name="Becker A."/>
            <person name="Gohl D.M."/>
            <person name="Silverstein K.A.T."/>
            <person name="Koren S."/>
            <person name="Bechman K.B."/>
            <person name="Herman A."/>
            <person name="Abrahante J.E."/>
            <person name="Garbe J."/>
        </authorList>
    </citation>
    <scope>NUCLEOTIDE SEQUENCE</scope>
    <source>
        <strain evidence="1">Duluth1</strain>
        <tissue evidence="1">Whole animal</tissue>
    </source>
</reference>
<organism evidence="1 2">
    <name type="scientific">Dreissena polymorpha</name>
    <name type="common">Zebra mussel</name>
    <name type="synonym">Mytilus polymorpha</name>
    <dbReference type="NCBI Taxonomy" id="45954"/>
    <lineage>
        <taxon>Eukaryota</taxon>
        <taxon>Metazoa</taxon>
        <taxon>Spiralia</taxon>
        <taxon>Lophotrochozoa</taxon>
        <taxon>Mollusca</taxon>
        <taxon>Bivalvia</taxon>
        <taxon>Autobranchia</taxon>
        <taxon>Heteroconchia</taxon>
        <taxon>Euheterodonta</taxon>
        <taxon>Imparidentia</taxon>
        <taxon>Neoheterodontei</taxon>
        <taxon>Myida</taxon>
        <taxon>Dreissenoidea</taxon>
        <taxon>Dreissenidae</taxon>
        <taxon>Dreissena</taxon>
    </lineage>
</organism>
<protein>
    <submittedName>
        <fullName evidence="1">Uncharacterized protein</fullName>
    </submittedName>
</protein>
<keyword evidence="2" id="KW-1185">Reference proteome</keyword>
<name>A0A9D4I995_DREPO</name>
<gene>
    <name evidence="1" type="ORF">DPMN_187670</name>
</gene>
<dbReference type="AlphaFoldDB" id="A0A9D4I995"/>
<proteinExistence type="predicted"/>
<comment type="caution">
    <text evidence="1">The sequence shown here is derived from an EMBL/GenBank/DDBJ whole genome shotgun (WGS) entry which is preliminary data.</text>
</comment>
<evidence type="ECO:0000313" key="2">
    <source>
        <dbReference type="Proteomes" id="UP000828390"/>
    </source>
</evidence>
<evidence type="ECO:0000313" key="1">
    <source>
        <dbReference type="EMBL" id="KAH3753040.1"/>
    </source>
</evidence>